<proteinExistence type="predicted"/>
<accession>A0ABR1DQJ1</accession>
<organism evidence="1 2">
    <name type="scientific">Necator americanus</name>
    <name type="common">Human hookworm</name>
    <dbReference type="NCBI Taxonomy" id="51031"/>
    <lineage>
        <taxon>Eukaryota</taxon>
        <taxon>Metazoa</taxon>
        <taxon>Ecdysozoa</taxon>
        <taxon>Nematoda</taxon>
        <taxon>Chromadorea</taxon>
        <taxon>Rhabditida</taxon>
        <taxon>Rhabditina</taxon>
        <taxon>Rhabditomorpha</taxon>
        <taxon>Strongyloidea</taxon>
        <taxon>Ancylostomatidae</taxon>
        <taxon>Bunostominae</taxon>
        <taxon>Necator</taxon>
    </lineage>
</organism>
<sequence>MKKNRNGTVMTSTRIVLLAEEAEQNSLNYSEVATRLCHSNEIYKDLATEITTTIMFKRLHIKLEAIRQCQFRYDVPPTYASQAPLHYYEEAVKVQVPLLLEDDEKQMDSFDAHLHSV</sequence>
<evidence type="ECO:0000313" key="2">
    <source>
        <dbReference type="Proteomes" id="UP001303046"/>
    </source>
</evidence>
<comment type="caution">
    <text evidence="1">The sequence shown here is derived from an EMBL/GenBank/DDBJ whole genome shotgun (WGS) entry which is preliminary data.</text>
</comment>
<keyword evidence="2" id="KW-1185">Reference proteome</keyword>
<gene>
    <name evidence="1" type="primary">Necator_chrIV.g17004</name>
    <name evidence="1" type="ORF">RB195_003706</name>
</gene>
<dbReference type="EMBL" id="JAVFWL010000004">
    <property type="protein sequence ID" value="KAK6752438.1"/>
    <property type="molecule type" value="Genomic_DNA"/>
</dbReference>
<dbReference type="Proteomes" id="UP001303046">
    <property type="component" value="Unassembled WGS sequence"/>
</dbReference>
<protein>
    <submittedName>
        <fullName evidence="1">Uncharacterized protein</fullName>
    </submittedName>
</protein>
<evidence type="ECO:0000313" key="1">
    <source>
        <dbReference type="EMBL" id="KAK6752438.1"/>
    </source>
</evidence>
<name>A0ABR1DQJ1_NECAM</name>
<reference evidence="1 2" key="1">
    <citation type="submission" date="2023-08" db="EMBL/GenBank/DDBJ databases">
        <title>A Necator americanus chromosomal reference genome.</title>
        <authorList>
            <person name="Ilik V."/>
            <person name="Petrzelkova K.J."/>
            <person name="Pardy F."/>
            <person name="Fuh T."/>
            <person name="Niatou-Singa F.S."/>
            <person name="Gouil Q."/>
            <person name="Baker L."/>
            <person name="Ritchie M.E."/>
            <person name="Jex A.R."/>
            <person name="Gazzola D."/>
            <person name="Li H."/>
            <person name="Toshio Fujiwara R."/>
            <person name="Zhan B."/>
            <person name="Aroian R.V."/>
            <person name="Pafco B."/>
            <person name="Schwarz E.M."/>
        </authorList>
    </citation>
    <scope>NUCLEOTIDE SEQUENCE [LARGE SCALE GENOMIC DNA]</scope>
    <source>
        <strain evidence="1 2">Aroian</strain>
        <tissue evidence="1">Whole animal</tissue>
    </source>
</reference>